<comment type="similarity">
    <text evidence="1">Belongs to the bacterial solute-binding protein 1 family.</text>
</comment>
<dbReference type="PIRSF" id="PIRSF002825">
    <property type="entry name" value="CfbpA"/>
    <property type="match status" value="1"/>
</dbReference>
<keyword evidence="3" id="KW-0408">Iron</keyword>
<accession>A0A2S5KWQ8</accession>
<feature type="binding site" evidence="3">
    <location>
        <position position="218"/>
    </location>
    <ligand>
        <name>Fe cation</name>
        <dbReference type="ChEBI" id="CHEBI:24875"/>
    </ligand>
</feature>
<evidence type="ECO:0000256" key="4">
    <source>
        <dbReference type="SAM" id="SignalP"/>
    </source>
</evidence>
<dbReference type="PANTHER" id="PTHR30006:SF15">
    <property type="entry name" value="IRON-UTILIZATION PERIPLASMIC PROTEIN"/>
    <property type="match status" value="1"/>
</dbReference>
<dbReference type="AlphaFoldDB" id="A0A2S5KWQ8"/>
<evidence type="ECO:0000313" key="5">
    <source>
        <dbReference type="EMBL" id="PPC79291.1"/>
    </source>
</evidence>
<dbReference type="OrthoDB" id="5291644at2"/>
<feature type="signal peptide" evidence="4">
    <location>
        <begin position="1"/>
        <end position="20"/>
    </location>
</feature>
<keyword evidence="3" id="KW-0479">Metal-binding</keyword>
<reference evidence="5 6" key="1">
    <citation type="submission" date="2018-02" db="EMBL/GenBank/DDBJ databases">
        <title>novel marine gammaproteobacteria from coastal saline agro ecosystem.</title>
        <authorList>
            <person name="Krishnan R."/>
            <person name="Ramesh Kumar N."/>
        </authorList>
    </citation>
    <scope>NUCLEOTIDE SEQUENCE [LARGE SCALE GENOMIC DNA]</scope>
    <source>
        <strain evidence="5 6">228</strain>
    </source>
</reference>
<organism evidence="5 6">
    <name type="scientific">Proteobacteria bacterium 228</name>
    <dbReference type="NCBI Taxonomy" id="2083153"/>
    <lineage>
        <taxon>Bacteria</taxon>
        <taxon>Pseudomonadati</taxon>
        <taxon>Pseudomonadota</taxon>
    </lineage>
</organism>
<comment type="caution">
    <text evidence="5">The sequence shown here is derived from an EMBL/GenBank/DDBJ whole genome shotgun (WGS) entry which is preliminary data.</text>
</comment>
<dbReference type="GO" id="GO:0046872">
    <property type="term" value="F:metal ion binding"/>
    <property type="evidence" value="ECO:0007669"/>
    <property type="project" value="UniProtKB-KW"/>
</dbReference>
<dbReference type="Gene3D" id="3.40.190.10">
    <property type="entry name" value="Periplasmic binding protein-like II"/>
    <property type="match status" value="2"/>
</dbReference>
<dbReference type="PANTHER" id="PTHR30006">
    <property type="entry name" value="THIAMINE-BINDING PERIPLASMIC PROTEIN-RELATED"/>
    <property type="match status" value="1"/>
</dbReference>
<keyword evidence="2 4" id="KW-0732">Signal</keyword>
<dbReference type="Pfam" id="PF13343">
    <property type="entry name" value="SBP_bac_6"/>
    <property type="match status" value="1"/>
</dbReference>
<evidence type="ECO:0000256" key="2">
    <source>
        <dbReference type="ARBA" id="ARBA00022729"/>
    </source>
</evidence>
<gene>
    <name evidence="5" type="ORF">C4K68_00880</name>
</gene>
<dbReference type="GO" id="GO:0030288">
    <property type="term" value="C:outer membrane-bounded periplasmic space"/>
    <property type="evidence" value="ECO:0007669"/>
    <property type="project" value="TreeGrafter"/>
</dbReference>
<evidence type="ECO:0000256" key="1">
    <source>
        <dbReference type="ARBA" id="ARBA00008520"/>
    </source>
</evidence>
<dbReference type="CDD" id="cd13542">
    <property type="entry name" value="PBP2_FutA1_ilke"/>
    <property type="match status" value="1"/>
</dbReference>
<dbReference type="InterPro" id="IPR026045">
    <property type="entry name" value="Ferric-bd"/>
</dbReference>
<protein>
    <submittedName>
        <fullName evidence="5">Iron ABC transporter substrate-binding protein</fullName>
    </submittedName>
</protein>
<proteinExistence type="inferred from homology"/>
<dbReference type="SUPFAM" id="SSF53850">
    <property type="entry name" value="Periplasmic binding protein-like II"/>
    <property type="match status" value="1"/>
</dbReference>
<feature type="binding site" evidence="3">
    <location>
        <position position="217"/>
    </location>
    <ligand>
        <name>Fe cation</name>
        <dbReference type="ChEBI" id="CHEBI:24875"/>
    </ligand>
</feature>
<dbReference type="EMBL" id="PRLP01000003">
    <property type="protein sequence ID" value="PPC79291.1"/>
    <property type="molecule type" value="Genomic_DNA"/>
</dbReference>
<feature type="chain" id="PRO_5015679300" evidence="4">
    <location>
        <begin position="21"/>
        <end position="339"/>
    </location>
</feature>
<evidence type="ECO:0000313" key="6">
    <source>
        <dbReference type="Proteomes" id="UP000238196"/>
    </source>
</evidence>
<name>A0A2S5KWQ8_9PROT</name>
<evidence type="ECO:0000256" key="3">
    <source>
        <dbReference type="PIRSR" id="PIRSR002825-1"/>
    </source>
</evidence>
<sequence>MFKPSVLLLTVAAITTSVNAAEEVNVYSYRAPFLIQPMFDQFTQETGVKVNVVYADKGLLERLQNEGQNSPADLIMTVDIGVVHDVKTRGLSQPVTSELLEQNIPQHFQDPDNHWFALTSRARLIYASKDRVQQGEITSYEQLADPKWQGRICTRSGKHNYNLGLIGSMISHHGEAEAEQWLTGIKANLARRPEGNDRAQIRAIAEGQCDLAIGNSYYFFKMLNNQENPEEIEWAKQVTPIAPNQQDRGTHMNISGISLAKYAPHKDNAIKLMEFLSQDEAQHMYADLNQEFPVKAGVQRSELLQSYLGDFKQDELPLVKIAETREAASKLVDKVGFDN</sequence>
<dbReference type="Proteomes" id="UP000238196">
    <property type="component" value="Unassembled WGS sequence"/>
</dbReference>